<reference evidence="7" key="1">
    <citation type="submission" date="2023-08" db="EMBL/GenBank/DDBJ databases">
        <authorList>
            <person name="Chen Y."/>
            <person name="Shah S."/>
            <person name="Dougan E. K."/>
            <person name="Thang M."/>
            <person name="Chan C."/>
        </authorList>
    </citation>
    <scope>NUCLEOTIDE SEQUENCE</scope>
</reference>
<keyword evidence="8" id="KW-1185">Reference proteome</keyword>
<dbReference type="GO" id="GO:0005739">
    <property type="term" value="C:mitochondrion"/>
    <property type="evidence" value="ECO:0007669"/>
    <property type="project" value="TreeGrafter"/>
</dbReference>
<evidence type="ECO:0000256" key="3">
    <source>
        <dbReference type="ARBA" id="ARBA00022692"/>
    </source>
</evidence>
<sequence length="205" mass="22456">MALLRGVFGAFQRCMVQRPKTTAVANTTVLWVVSDSLSQYVAPDRETGDTKQGHNWARTARMVSFGAFLYAVPAMKWYALLNRWFPSASLGSVAAKVGLDQGVQAPLTTASLFVVTSLLEGKGLEGAKHKVEERLMPTLRVNWCIWPFIQAINLSVVPPAFRLLVVNSVCVPWLVFVSWMTNKKSEATEATGATETEGLMVLAHG</sequence>
<proteinExistence type="inferred from homology"/>
<dbReference type="Pfam" id="PF04117">
    <property type="entry name" value="Mpv17_PMP22"/>
    <property type="match status" value="1"/>
</dbReference>
<dbReference type="PANTHER" id="PTHR11266">
    <property type="entry name" value="PEROXISOMAL MEMBRANE PROTEIN 2, PXMP2 MPV17"/>
    <property type="match status" value="1"/>
</dbReference>
<evidence type="ECO:0000313" key="8">
    <source>
        <dbReference type="Proteomes" id="UP001178507"/>
    </source>
</evidence>
<keyword evidence="4" id="KW-1133">Transmembrane helix</keyword>
<accession>A0AA36I486</accession>
<dbReference type="GO" id="GO:0016020">
    <property type="term" value="C:membrane"/>
    <property type="evidence" value="ECO:0007669"/>
    <property type="project" value="UniProtKB-SubCell"/>
</dbReference>
<dbReference type="InterPro" id="IPR007248">
    <property type="entry name" value="Mpv17_PMP22"/>
</dbReference>
<comment type="subcellular location">
    <subcellularLocation>
        <location evidence="1">Membrane</location>
        <topology evidence="1">Multi-pass membrane protein</topology>
    </subcellularLocation>
</comment>
<dbReference type="EMBL" id="CAUJNA010000713">
    <property type="protein sequence ID" value="CAJ1380452.1"/>
    <property type="molecule type" value="Genomic_DNA"/>
</dbReference>
<evidence type="ECO:0000256" key="6">
    <source>
        <dbReference type="RuleBase" id="RU363053"/>
    </source>
</evidence>
<name>A0AA36I486_9DINO</name>
<dbReference type="AlphaFoldDB" id="A0AA36I486"/>
<dbReference type="PANTHER" id="PTHR11266:SF17">
    <property type="entry name" value="PROTEIN MPV17"/>
    <property type="match status" value="1"/>
</dbReference>
<evidence type="ECO:0000256" key="5">
    <source>
        <dbReference type="ARBA" id="ARBA00023136"/>
    </source>
</evidence>
<keyword evidence="3" id="KW-0812">Transmembrane</keyword>
<gene>
    <name evidence="7" type="ORF">EVOR1521_LOCUS8386</name>
</gene>
<dbReference type="Proteomes" id="UP001178507">
    <property type="component" value="Unassembled WGS sequence"/>
</dbReference>
<evidence type="ECO:0000256" key="2">
    <source>
        <dbReference type="ARBA" id="ARBA00006824"/>
    </source>
</evidence>
<comment type="caution">
    <text evidence="7">The sequence shown here is derived from an EMBL/GenBank/DDBJ whole genome shotgun (WGS) entry which is preliminary data.</text>
</comment>
<protein>
    <submittedName>
        <fullName evidence="7">Uncharacterized protein</fullName>
    </submittedName>
</protein>
<evidence type="ECO:0000256" key="4">
    <source>
        <dbReference type="ARBA" id="ARBA00022989"/>
    </source>
</evidence>
<organism evidence="7 8">
    <name type="scientific">Effrenium voratum</name>
    <dbReference type="NCBI Taxonomy" id="2562239"/>
    <lineage>
        <taxon>Eukaryota</taxon>
        <taxon>Sar</taxon>
        <taxon>Alveolata</taxon>
        <taxon>Dinophyceae</taxon>
        <taxon>Suessiales</taxon>
        <taxon>Symbiodiniaceae</taxon>
        <taxon>Effrenium</taxon>
    </lineage>
</organism>
<evidence type="ECO:0000256" key="1">
    <source>
        <dbReference type="ARBA" id="ARBA00004141"/>
    </source>
</evidence>
<evidence type="ECO:0000313" key="7">
    <source>
        <dbReference type="EMBL" id="CAJ1380452.1"/>
    </source>
</evidence>
<comment type="similarity">
    <text evidence="2 6">Belongs to the peroxisomal membrane protein PXMP2/4 family.</text>
</comment>
<keyword evidence="5" id="KW-0472">Membrane</keyword>